<feature type="non-terminal residue" evidence="1">
    <location>
        <position position="627"/>
    </location>
</feature>
<sequence>NNPYRNTTINQQTIYVRVENVDNTSCNAISQTGTAFEPFDLIVNPLPVIANNPAQLLQCDTDADLTTTVNLTQAEINISNNYNNETFNYYPTQADAIANTNVITNTTAYTVSDGDSVWVRTITNQGCYRISRIDITVSYAGDVAYDRLFEQCDDFLDADGNDTSNNDDTDGITFFDISDAENEVKALFPPTIQPDLDVLFFETIADRDAVINQITNLSSYRNTNVPATTQQPIYIKIINTNNNDCTGIGQLYIVAQQVPQANNAPNIVLCDDFNSGSYTDGENTGIDLTAQNSTILGSQNPADYTVTYYTSQSDATAGTNAIANDANFRNTAQPGFSQGDISTQTIFVRVENNNTGCYNNHQAFDIIVNPLPIINTTITPLEVCDTGAIDGDTRNGLEQQIDLSVKDAEILDGRDPNQYLISYHTTQQDAIDGVNPVNKNSYDNNPTNTTVVNNEGEETIWISILDNNTGCRYGINSLLIRIHPEPNILITDISNLSFCDDDQDSDDTNGFIQSIDLTTQEPDILNNYPVAQHDDFTITYHLSLNGAQNNTEVIPSNETMNYSNISNPQRIYVRVENNDTGCVNDDTFFDIIINPLPDFVVTSPQVLCLNNPPITLFVENPDGNYNY</sequence>
<gene>
    <name evidence="1" type="ORF">ACFQ1U_06320</name>
</gene>
<dbReference type="EMBL" id="JBHTJR010000032">
    <property type="protein sequence ID" value="MFD0992813.1"/>
    <property type="molecule type" value="Genomic_DNA"/>
</dbReference>
<name>A0ABW3JQQ2_9FLAO</name>
<evidence type="ECO:0000313" key="1">
    <source>
        <dbReference type="EMBL" id="MFD0992813.1"/>
    </source>
</evidence>
<evidence type="ECO:0000313" key="2">
    <source>
        <dbReference type="Proteomes" id="UP001597062"/>
    </source>
</evidence>
<protein>
    <recommendedName>
        <fullName evidence="3">Gliding motility-associated C-terminal domain-containing protein</fullName>
    </recommendedName>
</protein>
<comment type="caution">
    <text evidence="1">The sequence shown here is derived from an EMBL/GenBank/DDBJ whole genome shotgun (WGS) entry which is preliminary data.</text>
</comment>
<proteinExistence type="predicted"/>
<accession>A0ABW3JQQ2</accession>
<evidence type="ECO:0008006" key="3">
    <source>
        <dbReference type="Google" id="ProtNLM"/>
    </source>
</evidence>
<organism evidence="1 2">
    <name type="scientific">Tenacibaculum geojense</name>
    <dbReference type="NCBI Taxonomy" id="915352"/>
    <lineage>
        <taxon>Bacteria</taxon>
        <taxon>Pseudomonadati</taxon>
        <taxon>Bacteroidota</taxon>
        <taxon>Flavobacteriia</taxon>
        <taxon>Flavobacteriales</taxon>
        <taxon>Flavobacteriaceae</taxon>
        <taxon>Tenacibaculum</taxon>
    </lineage>
</organism>
<dbReference type="Proteomes" id="UP001597062">
    <property type="component" value="Unassembled WGS sequence"/>
</dbReference>
<feature type="non-terminal residue" evidence="1">
    <location>
        <position position="1"/>
    </location>
</feature>
<keyword evidence="2" id="KW-1185">Reference proteome</keyword>
<reference evidence="2" key="1">
    <citation type="journal article" date="2019" name="Int. J. Syst. Evol. Microbiol.">
        <title>The Global Catalogue of Microorganisms (GCM) 10K type strain sequencing project: providing services to taxonomists for standard genome sequencing and annotation.</title>
        <authorList>
            <consortium name="The Broad Institute Genomics Platform"/>
            <consortium name="The Broad Institute Genome Sequencing Center for Infectious Disease"/>
            <person name="Wu L."/>
            <person name="Ma J."/>
        </authorList>
    </citation>
    <scope>NUCLEOTIDE SEQUENCE [LARGE SCALE GENOMIC DNA]</scope>
    <source>
        <strain evidence="2">CCUG 60527</strain>
    </source>
</reference>